<dbReference type="InterPro" id="IPR006684">
    <property type="entry name" value="YbgC/YbaW"/>
</dbReference>
<dbReference type="InterPro" id="IPR050563">
    <property type="entry name" value="4-hydroxybenzoyl-CoA_TE"/>
</dbReference>
<protein>
    <submittedName>
        <fullName evidence="3">Acyl-CoA thioesterase</fullName>
    </submittedName>
</protein>
<proteinExistence type="inferred from homology"/>
<dbReference type="PIRSF" id="PIRSF003230">
    <property type="entry name" value="YbgC"/>
    <property type="match status" value="1"/>
</dbReference>
<dbReference type="SUPFAM" id="SSF54637">
    <property type="entry name" value="Thioesterase/thiol ester dehydrase-isomerase"/>
    <property type="match status" value="1"/>
</dbReference>
<dbReference type="PANTHER" id="PTHR31793">
    <property type="entry name" value="4-HYDROXYBENZOYL-COA THIOESTERASE FAMILY MEMBER"/>
    <property type="match status" value="1"/>
</dbReference>
<sequence length="139" mass="15637">MVTESKITVRYAETDKMGIVHHSVYAVWFEVGRTDFIRQAGMPYSVMEQKGIMTPLSSLTCQFYLPAYYEDELIVKTSVSKITAARIIFSYKIKRQKDQALLATGSTSHGFVSAKTFRPVNGKKALPEIYQALSSAIEK</sequence>
<name>A0A9D1CVD2_9FIRM</name>
<accession>A0A9D1CVD2</accession>
<dbReference type="Pfam" id="PF13279">
    <property type="entry name" value="4HBT_2"/>
    <property type="match status" value="1"/>
</dbReference>
<dbReference type="EMBL" id="DVFW01000021">
    <property type="protein sequence ID" value="HIQ80345.1"/>
    <property type="molecule type" value="Genomic_DNA"/>
</dbReference>
<comment type="similarity">
    <text evidence="1">Belongs to the 4-hydroxybenzoyl-CoA thioesterase family.</text>
</comment>
<evidence type="ECO:0000256" key="2">
    <source>
        <dbReference type="ARBA" id="ARBA00022801"/>
    </source>
</evidence>
<dbReference type="AlphaFoldDB" id="A0A9D1CVD2"/>
<reference evidence="3" key="1">
    <citation type="submission" date="2020-10" db="EMBL/GenBank/DDBJ databases">
        <authorList>
            <person name="Gilroy R."/>
        </authorList>
    </citation>
    <scope>NUCLEOTIDE SEQUENCE</scope>
    <source>
        <strain evidence="3">ChiSjej1B19-3389</strain>
    </source>
</reference>
<dbReference type="GO" id="GO:0047617">
    <property type="term" value="F:fatty acyl-CoA hydrolase activity"/>
    <property type="evidence" value="ECO:0007669"/>
    <property type="project" value="TreeGrafter"/>
</dbReference>
<dbReference type="CDD" id="cd00586">
    <property type="entry name" value="4HBT"/>
    <property type="match status" value="1"/>
</dbReference>
<evidence type="ECO:0000256" key="1">
    <source>
        <dbReference type="ARBA" id="ARBA00005953"/>
    </source>
</evidence>
<dbReference type="NCBIfam" id="TIGR00051">
    <property type="entry name" value="YbgC/FadM family acyl-CoA thioesterase"/>
    <property type="match status" value="1"/>
</dbReference>
<organism evidence="3 4">
    <name type="scientific">Candidatus Scatavimonas merdigallinarum</name>
    <dbReference type="NCBI Taxonomy" id="2840914"/>
    <lineage>
        <taxon>Bacteria</taxon>
        <taxon>Bacillati</taxon>
        <taxon>Bacillota</taxon>
        <taxon>Clostridia</taxon>
        <taxon>Eubacteriales</taxon>
        <taxon>Oscillospiraceae</taxon>
        <taxon>Oscillospiraceae incertae sedis</taxon>
        <taxon>Candidatus Scatavimonas</taxon>
    </lineage>
</organism>
<comment type="caution">
    <text evidence="3">The sequence shown here is derived from an EMBL/GenBank/DDBJ whole genome shotgun (WGS) entry which is preliminary data.</text>
</comment>
<evidence type="ECO:0000313" key="4">
    <source>
        <dbReference type="Proteomes" id="UP000886787"/>
    </source>
</evidence>
<evidence type="ECO:0000313" key="3">
    <source>
        <dbReference type="EMBL" id="HIQ80345.1"/>
    </source>
</evidence>
<keyword evidence="2" id="KW-0378">Hydrolase</keyword>
<dbReference type="Gene3D" id="3.10.129.10">
    <property type="entry name" value="Hotdog Thioesterase"/>
    <property type="match status" value="1"/>
</dbReference>
<reference evidence="3" key="2">
    <citation type="journal article" date="2021" name="PeerJ">
        <title>Extensive microbial diversity within the chicken gut microbiome revealed by metagenomics and culture.</title>
        <authorList>
            <person name="Gilroy R."/>
            <person name="Ravi A."/>
            <person name="Getino M."/>
            <person name="Pursley I."/>
            <person name="Horton D.L."/>
            <person name="Alikhan N.F."/>
            <person name="Baker D."/>
            <person name="Gharbi K."/>
            <person name="Hall N."/>
            <person name="Watson M."/>
            <person name="Adriaenssens E.M."/>
            <person name="Foster-Nyarko E."/>
            <person name="Jarju S."/>
            <person name="Secka A."/>
            <person name="Antonio M."/>
            <person name="Oren A."/>
            <person name="Chaudhuri R.R."/>
            <person name="La Ragione R."/>
            <person name="Hildebrand F."/>
            <person name="Pallen M.J."/>
        </authorList>
    </citation>
    <scope>NUCLEOTIDE SEQUENCE</scope>
    <source>
        <strain evidence="3">ChiSjej1B19-3389</strain>
    </source>
</reference>
<gene>
    <name evidence="3" type="ORF">IAD32_03580</name>
</gene>
<dbReference type="PANTHER" id="PTHR31793:SF27">
    <property type="entry name" value="NOVEL THIOESTERASE SUPERFAMILY DOMAIN AND SAPOSIN A-TYPE DOMAIN CONTAINING PROTEIN (0610012H03RIK)"/>
    <property type="match status" value="1"/>
</dbReference>
<dbReference type="Proteomes" id="UP000886787">
    <property type="component" value="Unassembled WGS sequence"/>
</dbReference>
<dbReference type="InterPro" id="IPR029069">
    <property type="entry name" value="HotDog_dom_sf"/>
</dbReference>